<name>A0A1G9V7M0_9HYPH</name>
<dbReference type="EMBL" id="FNHS01000003">
    <property type="protein sequence ID" value="SDM68161.1"/>
    <property type="molecule type" value="Genomic_DNA"/>
</dbReference>
<dbReference type="Proteomes" id="UP000198704">
    <property type="component" value="Unassembled WGS sequence"/>
</dbReference>
<proteinExistence type="predicted"/>
<reference evidence="2" key="1">
    <citation type="submission" date="2016-10" db="EMBL/GenBank/DDBJ databases">
        <authorList>
            <person name="Varghese N."/>
            <person name="Submissions S."/>
        </authorList>
    </citation>
    <scope>NUCLEOTIDE SEQUENCE [LARGE SCALE GENOMIC DNA]</scope>
    <source>
        <strain evidence="2">BL47</strain>
    </source>
</reference>
<keyword evidence="2" id="KW-1185">Reference proteome</keyword>
<accession>A0A1G9V7M0</accession>
<gene>
    <name evidence="1" type="ORF">SAMN05216360_10397</name>
</gene>
<protein>
    <submittedName>
        <fullName evidence="1">Uncharacterized protein</fullName>
    </submittedName>
</protein>
<evidence type="ECO:0000313" key="2">
    <source>
        <dbReference type="Proteomes" id="UP000198704"/>
    </source>
</evidence>
<sequence length="191" mass="20482">MKVRRTRAETTVLHDAVLDRWAAGVSGTLITSALGLNPPHVSAILHEARRRGDPRAGFRYAVAGRVRLSAAPAPPPAPEPIVVDVPRAALVRAARAAAEAAVPQRARRSAILDAWAAGLDAPTIGAALGMRWRSVTMVVVRARASGDRRAVRRQHDPADGLSNDMRVKLDRMDRRYGVIASIPGETECRAA</sequence>
<dbReference type="AlphaFoldDB" id="A0A1G9V7M0"/>
<dbReference type="STRING" id="582672.SAMN05216360_10397"/>
<evidence type="ECO:0000313" key="1">
    <source>
        <dbReference type="EMBL" id="SDM68161.1"/>
    </source>
</evidence>
<organism evidence="1 2">
    <name type="scientific">Methylobacterium phyllostachyos</name>
    <dbReference type="NCBI Taxonomy" id="582672"/>
    <lineage>
        <taxon>Bacteria</taxon>
        <taxon>Pseudomonadati</taxon>
        <taxon>Pseudomonadota</taxon>
        <taxon>Alphaproteobacteria</taxon>
        <taxon>Hyphomicrobiales</taxon>
        <taxon>Methylobacteriaceae</taxon>
        <taxon>Methylobacterium</taxon>
    </lineage>
</organism>